<comment type="cofactor">
    <cofactor evidence="13">
        <name>Mg(2+)</name>
        <dbReference type="ChEBI" id="CHEBI:18420"/>
    </cofactor>
    <text evidence="13">Binds 2 magnesium ions per tetramer.</text>
</comment>
<name>A0A5K7XAX3_9BACT</name>
<keyword evidence="6 13" id="KW-0479">Metal-binding</keyword>
<dbReference type="HAMAP" id="MF_00281">
    <property type="entry name" value="Phe_tRNA_synth_alpha1"/>
    <property type="match status" value="1"/>
</dbReference>
<dbReference type="GO" id="GO:0006432">
    <property type="term" value="P:phenylalanyl-tRNA aminoacylation"/>
    <property type="evidence" value="ECO:0007669"/>
    <property type="project" value="UniProtKB-UniRule"/>
</dbReference>
<keyword evidence="7 13" id="KW-0547">Nucleotide-binding</keyword>
<dbReference type="KEGG" id="lpav:PLANPX_1108"/>
<dbReference type="EMBL" id="AP021861">
    <property type="protein sequence ID" value="BBO31496.1"/>
    <property type="molecule type" value="Genomic_DNA"/>
</dbReference>
<keyword evidence="5 13" id="KW-0436">Ligase</keyword>
<dbReference type="CDD" id="cd00496">
    <property type="entry name" value="PheRS_alpha_core"/>
    <property type="match status" value="1"/>
</dbReference>
<evidence type="ECO:0000256" key="10">
    <source>
        <dbReference type="ARBA" id="ARBA00022917"/>
    </source>
</evidence>
<dbReference type="GO" id="GO:0005524">
    <property type="term" value="F:ATP binding"/>
    <property type="evidence" value="ECO:0007669"/>
    <property type="project" value="UniProtKB-UniRule"/>
</dbReference>
<evidence type="ECO:0000256" key="6">
    <source>
        <dbReference type="ARBA" id="ARBA00022723"/>
    </source>
</evidence>
<evidence type="ECO:0000313" key="16">
    <source>
        <dbReference type="Proteomes" id="UP000326837"/>
    </source>
</evidence>
<protein>
    <recommendedName>
        <fullName evidence="13">Phenylalanine--tRNA ligase alpha subunit</fullName>
        <ecNumber evidence="13">6.1.1.20</ecNumber>
    </recommendedName>
    <alternativeName>
        <fullName evidence="13">Phenylalanyl-tRNA synthetase alpha subunit</fullName>
        <shortName evidence="13">PheRS</shortName>
    </alternativeName>
</protein>
<evidence type="ECO:0000256" key="5">
    <source>
        <dbReference type="ARBA" id="ARBA00022598"/>
    </source>
</evidence>
<dbReference type="InterPro" id="IPR004188">
    <property type="entry name" value="Phe-tRNA_ligase_II_N"/>
</dbReference>
<dbReference type="InterPro" id="IPR010978">
    <property type="entry name" value="tRNA-bd_arm"/>
</dbReference>
<feature type="binding site" evidence="13">
    <location>
        <position position="296"/>
    </location>
    <ligand>
        <name>Mg(2+)</name>
        <dbReference type="ChEBI" id="CHEBI:18420"/>
        <note>shared with beta subunit</note>
    </ligand>
</feature>
<reference evidence="16" key="1">
    <citation type="submission" date="2019-10" db="EMBL/GenBank/DDBJ databases">
        <title>Lacipirellula parvula gen. nov., sp. nov., representing a lineage of planctomycetes widespread in freshwater anoxic habitats, and description of the family Lacipirellulaceae.</title>
        <authorList>
            <person name="Dedysh S.N."/>
            <person name="Kulichevskaya I.S."/>
            <person name="Beletsky A.V."/>
            <person name="Rakitin A.L."/>
            <person name="Mardanov A.V."/>
            <person name="Ivanova A.A."/>
            <person name="Saltykova V.X."/>
            <person name="Rijpstra W.I.C."/>
            <person name="Sinninghe Damste J.S."/>
            <person name="Ravin N.V."/>
        </authorList>
    </citation>
    <scope>NUCLEOTIDE SEQUENCE [LARGE SCALE GENOMIC DNA]</scope>
    <source>
        <strain evidence="16">PX69</strain>
    </source>
</reference>
<dbReference type="AlphaFoldDB" id="A0A5K7XAX3"/>
<dbReference type="Pfam" id="PF01409">
    <property type="entry name" value="tRNA-synt_2d"/>
    <property type="match status" value="1"/>
</dbReference>
<dbReference type="Proteomes" id="UP000326837">
    <property type="component" value="Chromosome"/>
</dbReference>
<evidence type="ECO:0000256" key="8">
    <source>
        <dbReference type="ARBA" id="ARBA00022840"/>
    </source>
</evidence>
<keyword evidence="11 13" id="KW-0030">Aminoacyl-tRNA synthetase</keyword>
<dbReference type="GO" id="GO:0005737">
    <property type="term" value="C:cytoplasm"/>
    <property type="evidence" value="ECO:0007669"/>
    <property type="project" value="UniProtKB-SubCell"/>
</dbReference>
<dbReference type="InterPro" id="IPR022911">
    <property type="entry name" value="Phe_tRNA_ligase_alpha1_bac"/>
</dbReference>
<keyword evidence="8 13" id="KW-0067">ATP-binding</keyword>
<evidence type="ECO:0000256" key="11">
    <source>
        <dbReference type="ARBA" id="ARBA00023146"/>
    </source>
</evidence>
<dbReference type="GO" id="GO:0004826">
    <property type="term" value="F:phenylalanine-tRNA ligase activity"/>
    <property type="evidence" value="ECO:0007669"/>
    <property type="project" value="UniProtKB-UniRule"/>
</dbReference>
<evidence type="ECO:0000256" key="13">
    <source>
        <dbReference type="HAMAP-Rule" id="MF_00281"/>
    </source>
</evidence>
<evidence type="ECO:0000259" key="14">
    <source>
        <dbReference type="PROSITE" id="PS50862"/>
    </source>
</evidence>
<evidence type="ECO:0000256" key="2">
    <source>
        <dbReference type="ARBA" id="ARBA00010207"/>
    </source>
</evidence>
<keyword evidence="10 13" id="KW-0648">Protein biosynthesis</keyword>
<evidence type="ECO:0000256" key="9">
    <source>
        <dbReference type="ARBA" id="ARBA00022842"/>
    </source>
</evidence>
<dbReference type="SUPFAM" id="SSF55681">
    <property type="entry name" value="Class II aaRS and biotin synthetases"/>
    <property type="match status" value="1"/>
</dbReference>
<keyword evidence="9 13" id="KW-0460">Magnesium</keyword>
<proteinExistence type="inferred from homology"/>
<evidence type="ECO:0000256" key="4">
    <source>
        <dbReference type="ARBA" id="ARBA00022490"/>
    </source>
</evidence>
<dbReference type="InterPro" id="IPR002319">
    <property type="entry name" value="Phenylalanyl-tRNA_Synthase"/>
</dbReference>
<dbReference type="InterPro" id="IPR045864">
    <property type="entry name" value="aa-tRNA-synth_II/BPL/LPL"/>
</dbReference>
<feature type="domain" description="Aminoacyl-transfer RNA synthetases class-II family profile" evidence="14">
    <location>
        <begin position="135"/>
        <end position="345"/>
    </location>
</feature>
<evidence type="ECO:0000256" key="7">
    <source>
        <dbReference type="ARBA" id="ARBA00022741"/>
    </source>
</evidence>
<dbReference type="Pfam" id="PF02912">
    <property type="entry name" value="Phe_tRNA-synt_N"/>
    <property type="match status" value="1"/>
</dbReference>
<evidence type="ECO:0000256" key="12">
    <source>
        <dbReference type="ARBA" id="ARBA00049255"/>
    </source>
</evidence>
<dbReference type="EC" id="6.1.1.20" evidence="13"/>
<evidence type="ECO:0000256" key="3">
    <source>
        <dbReference type="ARBA" id="ARBA00011209"/>
    </source>
</evidence>
<dbReference type="PANTHER" id="PTHR11538">
    <property type="entry name" value="PHENYLALANYL-TRNA SYNTHETASE"/>
    <property type="match status" value="1"/>
</dbReference>
<dbReference type="PANTHER" id="PTHR11538:SF41">
    <property type="entry name" value="PHENYLALANINE--TRNA LIGASE, MITOCHONDRIAL"/>
    <property type="match status" value="1"/>
</dbReference>
<dbReference type="PROSITE" id="PS50862">
    <property type="entry name" value="AA_TRNA_LIGASE_II"/>
    <property type="match status" value="1"/>
</dbReference>
<dbReference type="InterPro" id="IPR004529">
    <property type="entry name" value="Phe-tRNA-synth_IIc_asu"/>
</dbReference>
<gene>
    <name evidence="13" type="primary">pheS</name>
    <name evidence="15" type="ORF">PLANPX_1108</name>
</gene>
<dbReference type="RefSeq" id="WP_152097636.1">
    <property type="nucleotide sequence ID" value="NZ_AP021861.1"/>
</dbReference>
<organism evidence="15 16">
    <name type="scientific">Lacipirellula parvula</name>
    <dbReference type="NCBI Taxonomy" id="2650471"/>
    <lineage>
        <taxon>Bacteria</taxon>
        <taxon>Pseudomonadati</taxon>
        <taxon>Planctomycetota</taxon>
        <taxon>Planctomycetia</taxon>
        <taxon>Pirellulales</taxon>
        <taxon>Lacipirellulaceae</taxon>
        <taxon>Lacipirellula</taxon>
    </lineage>
</organism>
<dbReference type="Gene3D" id="3.30.930.10">
    <property type="entry name" value="Bira Bifunctional Protein, Domain 2"/>
    <property type="match status" value="1"/>
</dbReference>
<dbReference type="InterPro" id="IPR006195">
    <property type="entry name" value="aa-tRNA-synth_II"/>
</dbReference>
<evidence type="ECO:0000313" key="15">
    <source>
        <dbReference type="EMBL" id="BBO31496.1"/>
    </source>
</evidence>
<dbReference type="NCBIfam" id="TIGR00468">
    <property type="entry name" value="pheS"/>
    <property type="match status" value="1"/>
</dbReference>
<comment type="similarity">
    <text evidence="2 13">Belongs to the class-II aminoacyl-tRNA synthetase family. Phe-tRNA synthetase alpha subunit type 1 subfamily.</text>
</comment>
<comment type="subunit">
    <text evidence="3 13">Tetramer of two alpha and two beta subunits.</text>
</comment>
<dbReference type="SUPFAM" id="SSF46589">
    <property type="entry name" value="tRNA-binding arm"/>
    <property type="match status" value="1"/>
</dbReference>
<keyword evidence="4 13" id="KW-0963">Cytoplasm</keyword>
<evidence type="ECO:0000256" key="1">
    <source>
        <dbReference type="ARBA" id="ARBA00004496"/>
    </source>
</evidence>
<dbReference type="GO" id="GO:0000049">
    <property type="term" value="F:tRNA binding"/>
    <property type="evidence" value="ECO:0007669"/>
    <property type="project" value="InterPro"/>
</dbReference>
<comment type="catalytic activity">
    <reaction evidence="12 13">
        <text>tRNA(Phe) + L-phenylalanine + ATP = L-phenylalanyl-tRNA(Phe) + AMP + diphosphate + H(+)</text>
        <dbReference type="Rhea" id="RHEA:19413"/>
        <dbReference type="Rhea" id="RHEA-COMP:9668"/>
        <dbReference type="Rhea" id="RHEA-COMP:9699"/>
        <dbReference type="ChEBI" id="CHEBI:15378"/>
        <dbReference type="ChEBI" id="CHEBI:30616"/>
        <dbReference type="ChEBI" id="CHEBI:33019"/>
        <dbReference type="ChEBI" id="CHEBI:58095"/>
        <dbReference type="ChEBI" id="CHEBI:78442"/>
        <dbReference type="ChEBI" id="CHEBI:78531"/>
        <dbReference type="ChEBI" id="CHEBI:456215"/>
        <dbReference type="EC" id="6.1.1.20"/>
    </reaction>
</comment>
<dbReference type="GO" id="GO:0000287">
    <property type="term" value="F:magnesium ion binding"/>
    <property type="evidence" value="ECO:0007669"/>
    <property type="project" value="UniProtKB-UniRule"/>
</dbReference>
<keyword evidence="16" id="KW-1185">Reference proteome</keyword>
<sequence>MTTSNVSDGLREFCASLDELSAAAQQAFAAVADAAALEEARVDFTGAKAGKLKAAQQGLGKVDKADKPAAGKKFNEAKAAVEAALEAARVRIHTVDISGVSSTLTGALASFDPTQPGRPFRLGHLHPVTQTIADMKDIMGRLGFTAVEGPEIEDEWHNFEALNIPAIHPARDPLDNFYLATATALAPGSSNRVPGPAAGAAPEKPLLLRSQTSTVQIRVMESTPPPVRIISLGRVYRPDTADATHYPMFHQIEGLLVDRGVTMADLKSVLRLFCQSYFGKDEVHIRFRPSFFPFTEPSVEVDMNWQGGWMEMGGAGMVDPNVLRAVGYDPEEVTGFAFGLGVERVCMRQHGITDIRALYENDVRFLSQF</sequence>
<accession>A0A5K7XAX3</accession>
<comment type="subcellular location">
    <subcellularLocation>
        <location evidence="1 13">Cytoplasm</location>
    </subcellularLocation>
</comment>